<gene>
    <name evidence="8" type="ORF">JWV37_08000</name>
</gene>
<evidence type="ECO:0000313" key="9">
    <source>
        <dbReference type="Proteomes" id="UP000703590"/>
    </source>
</evidence>
<feature type="transmembrane region" description="Helical" evidence="7">
    <location>
        <begin position="47"/>
        <end position="67"/>
    </location>
</feature>
<evidence type="ECO:0000313" key="8">
    <source>
        <dbReference type="EMBL" id="MBN2964720.1"/>
    </source>
</evidence>
<comment type="subcellular location">
    <subcellularLocation>
        <location evidence="1 7">Cell membrane</location>
        <topology evidence="1 7">Multi-pass membrane protein</topology>
    </subcellularLocation>
</comment>
<dbReference type="InterPro" id="IPR002771">
    <property type="entry name" value="Multi_antbiot-R_MarC"/>
</dbReference>
<comment type="caution">
    <text evidence="8">The sequence shown here is derived from an EMBL/GenBank/DDBJ whole genome shotgun (WGS) entry which is preliminary data.</text>
</comment>
<evidence type="ECO:0000256" key="6">
    <source>
        <dbReference type="ARBA" id="ARBA00023136"/>
    </source>
</evidence>
<keyword evidence="5 7" id="KW-1133">Transmembrane helix</keyword>
<proteinExistence type="inferred from homology"/>
<sequence>MGDFSLFSTAILLVFVLDPFGNVPVILSILKGIPKERQRRIIAREMAIGLVILALFLFFGESFLAMMHLETEAVRIAGAVIFFVIGVKMIFPGEAGSASLYGKEGEPFVVPIAMPLVAGPSALATLLVLSSAHAEATGTLFGALLLAWLFSAVVMLLSPFLLQVLKPKGLMALERLMGMLLLMLAVQMFIDGVRGLVALGV</sequence>
<reference evidence="8" key="2">
    <citation type="submission" date="2021-02" db="EMBL/GenBank/DDBJ databases">
        <authorList>
            <person name="Merkel A.Y."/>
        </authorList>
    </citation>
    <scope>NUCLEOTIDE SEQUENCE</scope>
    <source>
        <strain evidence="8">T05b</strain>
    </source>
</reference>
<reference evidence="8" key="1">
    <citation type="submission" date="2021-02" db="EMBL/GenBank/DDBJ databases">
        <title>Sulfurospirillum tamanensis sp. nov.</title>
        <authorList>
            <person name="Frolova A."/>
            <person name="Merkel A."/>
            <person name="Slobodkin A."/>
        </authorList>
    </citation>
    <scope>NUCLEOTIDE SEQUENCE</scope>
    <source>
        <strain evidence="8">T05b</strain>
    </source>
</reference>
<evidence type="ECO:0000256" key="2">
    <source>
        <dbReference type="ARBA" id="ARBA00009784"/>
    </source>
</evidence>
<keyword evidence="3" id="KW-1003">Cell membrane</keyword>
<dbReference type="PANTHER" id="PTHR33508:SF10">
    <property type="entry name" value="UPF0056 INNER MEMBRANE PROTEIN YHGN"/>
    <property type="match status" value="1"/>
</dbReference>
<feature type="transmembrane region" description="Helical" evidence="7">
    <location>
        <begin position="73"/>
        <end position="91"/>
    </location>
</feature>
<organism evidence="8 9">
    <name type="scientific">Sulfurospirillum tamanense</name>
    <dbReference type="NCBI Taxonomy" id="2813362"/>
    <lineage>
        <taxon>Bacteria</taxon>
        <taxon>Pseudomonadati</taxon>
        <taxon>Campylobacterota</taxon>
        <taxon>Epsilonproteobacteria</taxon>
        <taxon>Campylobacterales</taxon>
        <taxon>Sulfurospirillaceae</taxon>
        <taxon>Sulfurospirillum</taxon>
    </lineage>
</organism>
<evidence type="ECO:0000256" key="7">
    <source>
        <dbReference type="RuleBase" id="RU362048"/>
    </source>
</evidence>
<evidence type="ECO:0000256" key="1">
    <source>
        <dbReference type="ARBA" id="ARBA00004651"/>
    </source>
</evidence>
<protein>
    <recommendedName>
        <fullName evidence="7">UPF0056 membrane protein</fullName>
    </recommendedName>
</protein>
<dbReference type="EMBL" id="JAFHKK010000016">
    <property type="protein sequence ID" value="MBN2964720.1"/>
    <property type="molecule type" value="Genomic_DNA"/>
</dbReference>
<dbReference type="Proteomes" id="UP000703590">
    <property type="component" value="Unassembled WGS sequence"/>
</dbReference>
<accession>A0ABS2WSU5</accession>
<dbReference type="RefSeq" id="WP_205459271.1">
    <property type="nucleotide sequence ID" value="NZ_JAFHKK010000016.1"/>
</dbReference>
<feature type="transmembrane region" description="Helical" evidence="7">
    <location>
        <begin position="140"/>
        <end position="164"/>
    </location>
</feature>
<evidence type="ECO:0000256" key="4">
    <source>
        <dbReference type="ARBA" id="ARBA00022692"/>
    </source>
</evidence>
<dbReference type="PANTHER" id="PTHR33508">
    <property type="entry name" value="UPF0056 MEMBRANE PROTEIN YHCE"/>
    <property type="match status" value="1"/>
</dbReference>
<keyword evidence="4 7" id="KW-0812">Transmembrane</keyword>
<evidence type="ECO:0000256" key="5">
    <source>
        <dbReference type="ARBA" id="ARBA00022989"/>
    </source>
</evidence>
<feature type="transmembrane region" description="Helical" evidence="7">
    <location>
        <begin position="112"/>
        <end position="134"/>
    </location>
</feature>
<comment type="similarity">
    <text evidence="2 7">Belongs to the UPF0056 (MarC) family.</text>
</comment>
<feature type="transmembrane region" description="Helical" evidence="7">
    <location>
        <begin position="176"/>
        <end position="197"/>
    </location>
</feature>
<feature type="transmembrane region" description="Helical" evidence="7">
    <location>
        <begin position="6"/>
        <end position="27"/>
    </location>
</feature>
<name>A0ABS2WSU5_9BACT</name>
<dbReference type="Pfam" id="PF01914">
    <property type="entry name" value="MarC"/>
    <property type="match status" value="1"/>
</dbReference>
<keyword evidence="9" id="KW-1185">Reference proteome</keyword>
<evidence type="ECO:0000256" key="3">
    <source>
        <dbReference type="ARBA" id="ARBA00022475"/>
    </source>
</evidence>
<keyword evidence="6 7" id="KW-0472">Membrane</keyword>